<dbReference type="PANTHER" id="PTHR22604">
    <property type="entry name" value="OXIDOREDUCTASES"/>
    <property type="match status" value="1"/>
</dbReference>
<dbReference type="Gene3D" id="3.30.360.10">
    <property type="entry name" value="Dihydrodipicolinate Reductase, domain 2"/>
    <property type="match status" value="1"/>
</dbReference>
<evidence type="ECO:0000256" key="1">
    <source>
        <dbReference type="ARBA" id="ARBA00023002"/>
    </source>
</evidence>
<gene>
    <name evidence="2" type="ORF">SYNPS1DRAFT_24471</name>
</gene>
<dbReference type="Gene3D" id="3.40.50.720">
    <property type="entry name" value="NAD(P)-binding Rossmann-like Domain"/>
    <property type="match status" value="1"/>
</dbReference>
<dbReference type="Proteomes" id="UP000278143">
    <property type="component" value="Unassembled WGS sequence"/>
</dbReference>
<sequence length="126" mass="14089">MSAGKHALLEKPSTANARQARALVDAASAKGVVLLEAFHYRFHPAIRRAVEIVQSGELGVVQRIECCALVLDVLPHDNIQFDYSLHIARCFNLHHIVLLPYLEHEAATCKRGWCRSSDCTMVQLRT</sequence>
<reference evidence="3" key="1">
    <citation type="journal article" date="2018" name="Nat. Microbiol.">
        <title>Leveraging single-cell genomics to expand the fungal tree of life.</title>
        <authorList>
            <person name="Ahrendt S.R."/>
            <person name="Quandt C.A."/>
            <person name="Ciobanu D."/>
            <person name="Clum A."/>
            <person name="Salamov A."/>
            <person name="Andreopoulos B."/>
            <person name="Cheng J.F."/>
            <person name="Woyke T."/>
            <person name="Pelin A."/>
            <person name="Henrissat B."/>
            <person name="Reynolds N.K."/>
            <person name="Benny G.L."/>
            <person name="Smith M.E."/>
            <person name="James T.Y."/>
            <person name="Grigoriev I.V."/>
        </authorList>
    </citation>
    <scope>NUCLEOTIDE SEQUENCE [LARGE SCALE GENOMIC DNA]</scope>
    <source>
        <strain evidence="3">Benny S71-1</strain>
    </source>
</reference>
<evidence type="ECO:0000313" key="3">
    <source>
        <dbReference type="Proteomes" id="UP000278143"/>
    </source>
</evidence>
<proteinExistence type="predicted"/>
<keyword evidence="3" id="KW-1185">Reference proteome</keyword>
<dbReference type="InterPro" id="IPR050984">
    <property type="entry name" value="Gfo/Idh/MocA_domain"/>
</dbReference>
<protein>
    <recommendedName>
        <fullName evidence="4">Gfo/Idh/MocA-like oxidoreductase N-terminal domain-containing protein</fullName>
    </recommendedName>
</protein>
<dbReference type="PANTHER" id="PTHR22604:SF105">
    <property type="entry name" value="TRANS-1,2-DIHYDROBENZENE-1,2-DIOL DEHYDROGENASE"/>
    <property type="match status" value="1"/>
</dbReference>
<evidence type="ECO:0000313" key="2">
    <source>
        <dbReference type="EMBL" id="RKP23466.1"/>
    </source>
</evidence>
<name>A0A4P9YU33_9FUNG</name>
<dbReference type="SUPFAM" id="SSF51735">
    <property type="entry name" value="NAD(P)-binding Rossmann-fold domains"/>
    <property type="match status" value="1"/>
</dbReference>
<dbReference type="AlphaFoldDB" id="A0A4P9YU33"/>
<accession>A0A4P9YU33</accession>
<evidence type="ECO:0008006" key="4">
    <source>
        <dbReference type="Google" id="ProtNLM"/>
    </source>
</evidence>
<dbReference type="GO" id="GO:0016491">
    <property type="term" value="F:oxidoreductase activity"/>
    <property type="evidence" value="ECO:0007669"/>
    <property type="project" value="UniProtKB-KW"/>
</dbReference>
<organism evidence="2 3">
    <name type="scientific">Syncephalis pseudoplumigaleata</name>
    <dbReference type="NCBI Taxonomy" id="1712513"/>
    <lineage>
        <taxon>Eukaryota</taxon>
        <taxon>Fungi</taxon>
        <taxon>Fungi incertae sedis</taxon>
        <taxon>Zoopagomycota</taxon>
        <taxon>Zoopagomycotina</taxon>
        <taxon>Zoopagomycetes</taxon>
        <taxon>Zoopagales</taxon>
        <taxon>Piptocephalidaceae</taxon>
        <taxon>Syncephalis</taxon>
    </lineage>
</organism>
<dbReference type="OrthoDB" id="2129491at2759"/>
<dbReference type="EMBL" id="KZ990945">
    <property type="protein sequence ID" value="RKP23466.1"/>
    <property type="molecule type" value="Genomic_DNA"/>
</dbReference>
<dbReference type="InterPro" id="IPR036291">
    <property type="entry name" value="NAD(P)-bd_dom_sf"/>
</dbReference>
<keyword evidence="1" id="KW-0560">Oxidoreductase</keyword>